<name>U5QHQ2_GLOK1</name>
<evidence type="ECO:0000256" key="1">
    <source>
        <dbReference type="SAM" id="MobiDB-lite"/>
    </source>
</evidence>
<dbReference type="RefSeq" id="WP_023172219.1">
    <property type="nucleotide sequence ID" value="NC_022600.1"/>
</dbReference>
<feature type="compositionally biased region" description="Pro residues" evidence="1">
    <location>
        <begin position="21"/>
        <end position="30"/>
    </location>
</feature>
<keyword evidence="4" id="KW-1185">Reference proteome</keyword>
<reference evidence="3 4" key="1">
    <citation type="journal article" date="2013" name="PLoS ONE">
        <title>Cultivation and Complete Genome Sequencing of Gloeobacter kilaueensis sp. nov., from a Lava Cave in Kilauea Caldera, Hawai'i.</title>
        <authorList>
            <person name="Saw J.H."/>
            <person name="Schatz M."/>
            <person name="Brown M.V."/>
            <person name="Kunkel D.D."/>
            <person name="Foster J.S."/>
            <person name="Shick H."/>
            <person name="Christensen S."/>
            <person name="Hou S."/>
            <person name="Wan X."/>
            <person name="Donachie S.P."/>
        </authorList>
    </citation>
    <scope>NUCLEOTIDE SEQUENCE [LARGE SCALE GENOMIC DNA]</scope>
    <source>
        <strain evidence="4">JS</strain>
    </source>
</reference>
<dbReference type="Pfam" id="PF23666">
    <property type="entry name" value="Rcc01698_C"/>
    <property type="match status" value="1"/>
</dbReference>
<dbReference type="KEGG" id="glj:GKIL_0913"/>
<dbReference type="EMBL" id="CP003587">
    <property type="protein sequence ID" value="AGY57159.1"/>
    <property type="molecule type" value="Genomic_DNA"/>
</dbReference>
<dbReference type="STRING" id="1183438.GKIL_0913"/>
<evidence type="ECO:0000313" key="3">
    <source>
        <dbReference type="EMBL" id="AGY57159.1"/>
    </source>
</evidence>
<dbReference type="OrthoDB" id="8445115at2"/>
<dbReference type="InterPro" id="IPR056490">
    <property type="entry name" value="Rcc01698_C"/>
</dbReference>
<organism evidence="3 4">
    <name type="scientific">Gloeobacter kilaueensis (strain ATCC BAA-2537 / CCAP 1431/1 / ULC 316 / JS1)</name>
    <dbReference type="NCBI Taxonomy" id="1183438"/>
    <lineage>
        <taxon>Bacteria</taxon>
        <taxon>Bacillati</taxon>
        <taxon>Cyanobacteriota</taxon>
        <taxon>Cyanophyceae</taxon>
        <taxon>Gloeobacterales</taxon>
        <taxon>Gloeobacteraceae</taxon>
        <taxon>Gloeobacter</taxon>
    </lineage>
</organism>
<proteinExistence type="predicted"/>
<gene>
    <name evidence="3" type="ORF">GKIL_0913</name>
</gene>
<evidence type="ECO:0000259" key="2">
    <source>
        <dbReference type="Pfam" id="PF23666"/>
    </source>
</evidence>
<sequence length="232" mass="26144">MTDDPRHGPTTRILQFRERTPPPPKPPPLPRQTVIGATRCHWRIIDCPPVADPHGQAPGFYWAACPEERFLGRWHLAALYQSWDRGENWREISAVNYPATMGEVVAAPVSRRVRVRIYPPGELEGATLAGLEVGDNLALVGEELLQFRYAELVDKGTYDLSGLRRAQRGTSKLAIEPGAPFTLMSGDGIRRVIELQEAHVGRERWLKVVSEGQALDRVESFRWANLASWYRA</sequence>
<dbReference type="HOGENOM" id="CLU_1193446_0_0_3"/>
<feature type="region of interest" description="Disordered" evidence="1">
    <location>
        <begin position="1"/>
        <end position="31"/>
    </location>
</feature>
<accession>U5QHQ2</accession>
<dbReference type="Proteomes" id="UP000017396">
    <property type="component" value="Chromosome"/>
</dbReference>
<dbReference type="AlphaFoldDB" id="U5QHQ2"/>
<feature type="domain" description="Rcc01698-like C-terminal" evidence="2">
    <location>
        <begin position="110"/>
        <end position="181"/>
    </location>
</feature>
<protein>
    <recommendedName>
        <fullName evidence="2">Rcc01698-like C-terminal domain-containing protein</fullName>
    </recommendedName>
</protein>
<evidence type="ECO:0000313" key="4">
    <source>
        <dbReference type="Proteomes" id="UP000017396"/>
    </source>
</evidence>